<proteinExistence type="predicted"/>
<name>A0AA37WKU0_9GAMM</name>
<evidence type="ECO:0000256" key="1">
    <source>
        <dbReference type="SAM" id="SignalP"/>
    </source>
</evidence>
<feature type="chain" id="PRO_5041423034" evidence="1">
    <location>
        <begin position="21"/>
        <end position="89"/>
    </location>
</feature>
<keyword evidence="3" id="KW-1185">Reference proteome</keyword>
<dbReference type="AlphaFoldDB" id="A0AA37WKU0"/>
<reference evidence="2 3" key="1">
    <citation type="journal article" date="2014" name="Int. J. Syst. Evol. Microbiol.">
        <title>Complete genome sequence of Corynebacterium casei LMG S-19264T (=DSM 44701T), isolated from a smear-ripened cheese.</title>
        <authorList>
            <consortium name="US DOE Joint Genome Institute (JGI-PGF)"/>
            <person name="Walter F."/>
            <person name="Albersmeier A."/>
            <person name="Kalinowski J."/>
            <person name="Ruckert C."/>
        </authorList>
    </citation>
    <scope>NUCLEOTIDE SEQUENCE [LARGE SCALE GENOMIC DNA]</scope>
    <source>
        <strain evidence="2 3">NBRC 110095</strain>
    </source>
</reference>
<feature type="signal peptide" evidence="1">
    <location>
        <begin position="1"/>
        <end position="20"/>
    </location>
</feature>
<evidence type="ECO:0000313" key="2">
    <source>
        <dbReference type="EMBL" id="GLS24590.1"/>
    </source>
</evidence>
<dbReference type="EMBL" id="BSPD01000011">
    <property type="protein sequence ID" value="GLS24590.1"/>
    <property type="molecule type" value="Genomic_DNA"/>
</dbReference>
<gene>
    <name evidence="2" type="ORF">GCM10007877_03040</name>
</gene>
<protein>
    <submittedName>
        <fullName evidence="2">Uncharacterized protein</fullName>
    </submittedName>
</protein>
<organism evidence="2 3">
    <name type="scientific">Marinibactrum halimedae</name>
    <dbReference type="NCBI Taxonomy" id="1444977"/>
    <lineage>
        <taxon>Bacteria</taxon>
        <taxon>Pseudomonadati</taxon>
        <taxon>Pseudomonadota</taxon>
        <taxon>Gammaproteobacteria</taxon>
        <taxon>Cellvibrionales</taxon>
        <taxon>Cellvibrionaceae</taxon>
        <taxon>Marinibactrum</taxon>
    </lineage>
</organism>
<dbReference type="RefSeq" id="WP_232595499.1">
    <property type="nucleotide sequence ID" value="NZ_BSPD01000011.1"/>
</dbReference>
<evidence type="ECO:0000313" key="3">
    <source>
        <dbReference type="Proteomes" id="UP001156870"/>
    </source>
</evidence>
<keyword evidence="1" id="KW-0732">Signal</keyword>
<sequence length="89" mass="9434">MKKLGLFIFALALGANSVMASEAGSHYSSASYRTVETGASVRWATQAPVKDAVAESEAQTLSTVNELLSEKINAKLEARIAKLAASFEQ</sequence>
<accession>A0AA37WKU0</accession>
<dbReference type="Proteomes" id="UP001156870">
    <property type="component" value="Unassembled WGS sequence"/>
</dbReference>
<comment type="caution">
    <text evidence="2">The sequence shown here is derived from an EMBL/GenBank/DDBJ whole genome shotgun (WGS) entry which is preliminary data.</text>
</comment>